<evidence type="ECO:0000256" key="5">
    <source>
        <dbReference type="SAM" id="Coils"/>
    </source>
</evidence>
<dbReference type="InterPro" id="IPR002052">
    <property type="entry name" value="DNA_methylase_N6_adenine_CS"/>
</dbReference>
<dbReference type="Pfam" id="PF02384">
    <property type="entry name" value="N6_Mtase"/>
    <property type="match status" value="1"/>
</dbReference>
<dbReference type="Gene3D" id="3.40.50.150">
    <property type="entry name" value="Vaccinia Virus protein VP39"/>
    <property type="match status" value="1"/>
</dbReference>
<gene>
    <name evidence="7" type="ORF">ENO26_02510</name>
</gene>
<dbReference type="PANTHER" id="PTHR33841:SF5">
    <property type="entry name" value="DNA METHYLASE (MODIFICATION METHYLASE) (METHYLTRANSFERASE)-RELATED"/>
    <property type="match status" value="1"/>
</dbReference>
<dbReference type="GO" id="GO:0009007">
    <property type="term" value="F:site-specific DNA-methyltransferase (adenine-specific) activity"/>
    <property type="evidence" value="ECO:0007669"/>
    <property type="project" value="UniProtKB-EC"/>
</dbReference>
<evidence type="ECO:0000256" key="3">
    <source>
        <dbReference type="ARBA" id="ARBA00022691"/>
    </source>
</evidence>
<dbReference type="PRINTS" id="PR00507">
    <property type="entry name" value="N12N6MTFRASE"/>
</dbReference>
<evidence type="ECO:0000313" key="7">
    <source>
        <dbReference type="EMBL" id="HEM66432.1"/>
    </source>
</evidence>
<evidence type="ECO:0000256" key="1">
    <source>
        <dbReference type="ARBA" id="ARBA00022603"/>
    </source>
</evidence>
<keyword evidence="3" id="KW-0949">S-adenosyl-L-methionine</keyword>
<evidence type="ECO:0000259" key="6">
    <source>
        <dbReference type="Pfam" id="PF02384"/>
    </source>
</evidence>
<feature type="coiled-coil region" evidence="5">
    <location>
        <begin position="194"/>
        <end position="221"/>
    </location>
</feature>
<dbReference type="GO" id="GO:0009307">
    <property type="term" value="P:DNA restriction-modification system"/>
    <property type="evidence" value="ECO:0007669"/>
    <property type="project" value="UniProtKB-KW"/>
</dbReference>
<accession>A0A7J2U2M5</accession>
<feature type="domain" description="DNA methylase adenine-specific" evidence="6">
    <location>
        <begin position="443"/>
        <end position="720"/>
    </location>
</feature>
<keyword evidence="4" id="KW-0680">Restriction system</keyword>
<reference evidence="7" key="1">
    <citation type="journal article" date="2020" name="mSystems">
        <title>Genome- and Community-Level Interaction Insights into Carbon Utilization and Element Cycling Functions of Hydrothermarchaeota in Hydrothermal Sediment.</title>
        <authorList>
            <person name="Zhou Z."/>
            <person name="Liu Y."/>
            <person name="Xu W."/>
            <person name="Pan J."/>
            <person name="Luo Z.H."/>
            <person name="Li M."/>
        </authorList>
    </citation>
    <scope>NUCLEOTIDE SEQUENCE [LARGE SCALE GENOMIC DNA]</scope>
    <source>
        <strain evidence="7">SpSt-125</strain>
    </source>
</reference>
<keyword evidence="5" id="KW-0175">Coiled coil</keyword>
<sequence>MSKELQFAIQLQDKLRDYLSRYSVAGKKLKVVFGTVSYNGKIPDIVIADEKGVPVLIIETKRKSEGKSAEDIINPFRPAPIAQALCYATLALENHKLSKTPLFATANKDVMYVFKSIERDQLEKFVDIDKCREKHASPDDWRKVLKHDAYKILITGGYLLDVLKKPLSDDAIKKLFDILAERIREAPLSPISPAQLYRVLIDQLRHEIENLHDEYVEDAAKTKIFRDPQYFKELHELAQKQGYANGLLSPGILSLCPDEERSSKENVCKPLADKTSEILSQAKDALHLYSLFIDIAEKYVNELVEPCEEEAKRSGILLATCSKKIKDVISFRNLSRMMTYALATKILAYKVLEVHYRDIPSLTPLDAEKLRSSDDIVKALNSYFENIPKIIEEKFKIRDFTPIFRTGLFDRIVFKGVDAVSRVNALIEIADAIRDVIKFFPGIIGYVYEGFIPPHERHQLGQFYTPPAVARLIAKWAIRLPNDRVLDGGCGSGTFLIEAYKRLLLLKFNKEYGKDYPACKEGVNEHQEILNSLYGVDINAFAAQLTSLHLMFMEPRCPFSRLNIEAMDFFSIPRGDFDAVIGNPPYTRWVEIPESTKELIKKRVGDLISNYDLVPDIERGREPGIYVYWILHIAKNLLKNGDRLGMIISNMWLQTDYGIDFGKFLLNNFKIKALIDISYRLFEALISTVIVLAEKESDENARKNDEVLLVRIPPIDSKLSDKEVEARIDEALKCIENTIAPNYEFNKAALEVCKQRHGIWYGFVKQSEVPRDKKWISLFFERVEDIVKTLEAHPLMIRAGEWFAPSYGNALYLCLASWGRISGVRNLGAKDFFYFSRDKIVDWDAKVKGFKDIVMKYLVPAITASRYVKTFTFAERDWMEIRDRKSRSRGKEKYPNAWILVLHEPREKVSQPLQEYIKWGETECRTQIRGTRGGGRICSEAEACKAREESRKPYFYGWYDLGGFIPTLIMAIRQPGYHPQFFLVTTPVVTYDAIIALIPRVKIKATNAICDPIEFNKLYGNIIDNAKPNIELDEVEVKALLAYLNSTFNWIWLEQSGRRTGGGILALEVNIVERMPILNVKKIDQRCVEELAQLFDKLESAARLIMSTGALLSKESKEEESGEEEEGGEKLRMFKELRPIFREIDSKIAEILGVYVDVDELWKYAWEMMERRIKSAGKKVAPGAEGVELTSATKKARKKDRKKENLQDKVVPLTKWFKQGDEQSKDEI</sequence>
<dbReference type="AlphaFoldDB" id="A0A7J2U2M5"/>
<keyword evidence="2 7" id="KW-0808">Transferase</keyword>
<dbReference type="InterPro" id="IPR003356">
    <property type="entry name" value="DNA_methylase_A-5"/>
</dbReference>
<evidence type="ECO:0000256" key="4">
    <source>
        <dbReference type="ARBA" id="ARBA00022747"/>
    </source>
</evidence>
<dbReference type="PROSITE" id="PS00092">
    <property type="entry name" value="N6_MTASE"/>
    <property type="match status" value="1"/>
</dbReference>
<dbReference type="InterPro" id="IPR050953">
    <property type="entry name" value="N4_N6_ade-DNA_methylase"/>
</dbReference>
<name>A0A7J2U2M5_9CREN</name>
<evidence type="ECO:0000256" key="2">
    <source>
        <dbReference type="ARBA" id="ARBA00022679"/>
    </source>
</evidence>
<dbReference type="GO" id="GO:0008170">
    <property type="term" value="F:N-methyltransferase activity"/>
    <property type="evidence" value="ECO:0007669"/>
    <property type="project" value="InterPro"/>
</dbReference>
<protein>
    <submittedName>
        <fullName evidence="7">SAM-dependent DNA methyltransferase</fullName>
    </submittedName>
</protein>
<dbReference type="PANTHER" id="PTHR33841">
    <property type="entry name" value="DNA METHYLTRANSFERASE YEEA-RELATED"/>
    <property type="match status" value="1"/>
</dbReference>
<comment type="caution">
    <text evidence="7">The sequence shown here is derived from an EMBL/GenBank/DDBJ whole genome shotgun (WGS) entry which is preliminary data.</text>
</comment>
<dbReference type="EMBL" id="DSEU01000013">
    <property type="protein sequence ID" value="HEM66432.1"/>
    <property type="molecule type" value="Genomic_DNA"/>
</dbReference>
<organism evidence="7">
    <name type="scientific">Ignisphaera aggregans</name>
    <dbReference type="NCBI Taxonomy" id="334771"/>
    <lineage>
        <taxon>Archaea</taxon>
        <taxon>Thermoproteota</taxon>
        <taxon>Thermoprotei</taxon>
        <taxon>Desulfurococcales</taxon>
        <taxon>Desulfurococcaceae</taxon>
        <taxon>Ignisphaera</taxon>
    </lineage>
</organism>
<dbReference type="SUPFAM" id="SSF53335">
    <property type="entry name" value="S-adenosyl-L-methionine-dependent methyltransferases"/>
    <property type="match status" value="1"/>
</dbReference>
<dbReference type="GO" id="GO:0032259">
    <property type="term" value="P:methylation"/>
    <property type="evidence" value="ECO:0007669"/>
    <property type="project" value="UniProtKB-KW"/>
</dbReference>
<proteinExistence type="predicted"/>
<dbReference type="InterPro" id="IPR029063">
    <property type="entry name" value="SAM-dependent_MTases_sf"/>
</dbReference>
<dbReference type="GO" id="GO:0003677">
    <property type="term" value="F:DNA binding"/>
    <property type="evidence" value="ECO:0007669"/>
    <property type="project" value="InterPro"/>
</dbReference>
<keyword evidence="1 7" id="KW-0489">Methyltransferase</keyword>